<comment type="similarity">
    <text evidence="2">Belongs to the SPT4 family.</text>
</comment>
<evidence type="ECO:0000256" key="6">
    <source>
        <dbReference type="ARBA" id="ARBA00029869"/>
    </source>
</evidence>
<evidence type="ECO:0000256" key="2">
    <source>
        <dbReference type="ARBA" id="ARBA00010464"/>
    </source>
</evidence>
<keyword evidence="5" id="KW-0539">Nucleus</keyword>
<dbReference type="GO" id="GO:0008270">
    <property type="term" value="F:zinc ion binding"/>
    <property type="evidence" value="ECO:0007669"/>
    <property type="project" value="InterPro"/>
</dbReference>
<feature type="domain" description="Spt4/RpoE2 zinc finger" evidence="7">
    <location>
        <begin position="59"/>
        <end position="136"/>
    </location>
</feature>
<dbReference type="EMBL" id="JAAECE010000004">
    <property type="protein sequence ID" value="KAF1802488.1"/>
    <property type="molecule type" value="Genomic_DNA"/>
</dbReference>
<comment type="caution">
    <text evidence="8">The sequence shown here is derived from an EMBL/GenBank/DDBJ whole genome shotgun (WGS) entry which is preliminary data.</text>
</comment>
<keyword evidence="4" id="KW-0804">Transcription</keyword>
<dbReference type="GO" id="GO:0006355">
    <property type="term" value="P:regulation of DNA-templated transcription"/>
    <property type="evidence" value="ECO:0007669"/>
    <property type="project" value="InterPro"/>
</dbReference>
<evidence type="ECO:0000256" key="3">
    <source>
        <dbReference type="ARBA" id="ARBA00020182"/>
    </source>
</evidence>
<evidence type="ECO:0000313" key="8">
    <source>
        <dbReference type="EMBL" id="KAF1802488.1"/>
    </source>
</evidence>
<dbReference type="SMART" id="SM01389">
    <property type="entry name" value="Spt4"/>
    <property type="match status" value="1"/>
</dbReference>
<organism evidence="8 9">
    <name type="scientific">Mucor circinelloides f. lusitanicus</name>
    <name type="common">Mucor racemosus var. lusitanicus</name>
    <dbReference type="NCBI Taxonomy" id="29924"/>
    <lineage>
        <taxon>Eukaryota</taxon>
        <taxon>Fungi</taxon>
        <taxon>Fungi incertae sedis</taxon>
        <taxon>Mucoromycota</taxon>
        <taxon>Mucoromycotina</taxon>
        <taxon>Mucoromycetes</taxon>
        <taxon>Mucorales</taxon>
        <taxon>Mucorineae</taxon>
        <taxon>Mucoraceae</taxon>
        <taxon>Mucor</taxon>
    </lineage>
</organism>
<evidence type="ECO:0000313" key="9">
    <source>
        <dbReference type="Proteomes" id="UP000469890"/>
    </source>
</evidence>
<sequence length="163" mass="18657">MRMCIKSTSIATVTFPAIRDSSNVAIRHLFSGFLSLLFFKYYNTFSIMSQILPIDKKQLRACLLCSLIKNASQFRSNGCENCEEILQMRGSMDRVTECTSGKFEGAIALMHPKESWVGRWQRVDKFHKGVYAIVVYGRVPEDVEDELDRRGVTYRPRDGSVKD</sequence>
<dbReference type="InterPro" id="IPR038510">
    <property type="entry name" value="Spt4_sf"/>
</dbReference>
<dbReference type="GO" id="GO:0140673">
    <property type="term" value="P:transcription elongation-coupled chromatin remodeling"/>
    <property type="evidence" value="ECO:0007669"/>
    <property type="project" value="InterPro"/>
</dbReference>
<dbReference type="AlphaFoldDB" id="A0A8H4F3H3"/>
<dbReference type="InterPro" id="IPR022800">
    <property type="entry name" value="Spt4/RpoE2_Znf"/>
</dbReference>
<comment type="subcellular location">
    <subcellularLocation>
        <location evidence="1">Nucleus</location>
    </subcellularLocation>
</comment>
<protein>
    <recommendedName>
        <fullName evidence="3">Transcription elongation factor SPT4</fullName>
    </recommendedName>
    <alternativeName>
        <fullName evidence="6">Chromatin elongation factor SPT4</fullName>
    </alternativeName>
</protein>
<dbReference type="GO" id="GO:0032044">
    <property type="term" value="C:DSIF complex"/>
    <property type="evidence" value="ECO:0007669"/>
    <property type="project" value="TreeGrafter"/>
</dbReference>
<dbReference type="InterPro" id="IPR009287">
    <property type="entry name" value="Spt4"/>
</dbReference>
<dbReference type="Pfam" id="PF06093">
    <property type="entry name" value="Spt4"/>
    <property type="match status" value="1"/>
</dbReference>
<dbReference type="InterPro" id="IPR029040">
    <property type="entry name" value="RPABC4/Spt4"/>
</dbReference>
<dbReference type="PANTHER" id="PTHR12882">
    <property type="entry name" value="SUPPRESSOR OF TY 4"/>
    <property type="match status" value="1"/>
</dbReference>
<reference evidence="8 9" key="1">
    <citation type="submission" date="2019-09" db="EMBL/GenBank/DDBJ databases">
        <authorList>
            <consortium name="DOE Joint Genome Institute"/>
            <person name="Mondo S.J."/>
            <person name="Navarro-Mendoza M.I."/>
            <person name="Perez-Arques C."/>
            <person name="Panchal S."/>
            <person name="Nicolas F.E."/>
            <person name="Ganguly P."/>
            <person name="Pangilinan J."/>
            <person name="Grigoriev I."/>
            <person name="Heitman J."/>
            <person name="Sanya K."/>
            <person name="Garre V."/>
        </authorList>
    </citation>
    <scope>NUCLEOTIDE SEQUENCE [LARGE SCALE GENOMIC DNA]</scope>
    <source>
        <strain evidence="8 9">MU402</strain>
    </source>
</reference>
<evidence type="ECO:0000256" key="4">
    <source>
        <dbReference type="ARBA" id="ARBA00023163"/>
    </source>
</evidence>
<dbReference type="Gene3D" id="3.30.40.210">
    <property type="match status" value="1"/>
</dbReference>
<accession>A0A8H4F3H3</accession>
<dbReference type="SUPFAM" id="SSF63393">
    <property type="entry name" value="RNA polymerase subunits"/>
    <property type="match status" value="1"/>
</dbReference>
<dbReference type="Proteomes" id="UP000469890">
    <property type="component" value="Unassembled WGS sequence"/>
</dbReference>
<dbReference type="CDD" id="cd07973">
    <property type="entry name" value="Spt4"/>
    <property type="match status" value="1"/>
</dbReference>
<evidence type="ECO:0000256" key="1">
    <source>
        <dbReference type="ARBA" id="ARBA00004123"/>
    </source>
</evidence>
<evidence type="ECO:0000259" key="7">
    <source>
        <dbReference type="SMART" id="SM01389"/>
    </source>
</evidence>
<dbReference type="GO" id="GO:0000993">
    <property type="term" value="F:RNA polymerase II complex binding"/>
    <property type="evidence" value="ECO:0007669"/>
    <property type="project" value="TreeGrafter"/>
</dbReference>
<gene>
    <name evidence="8" type="ORF">FB192DRAFT_1378268</name>
</gene>
<name>A0A8H4F3H3_MUCCL</name>
<proteinExistence type="inferred from homology"/>
<dbReference type="PANTHER" id="PTHR12882:SF1">
    <property type="entry name" value="TRANSCRIPTION ELONGATION FACTOR SPT4"/>
    <property type="match status" value="1"/>
</dbReference>
<evidence type="ECO:0000256" key="5">
    <source>
        <dbReference type="ARBA" id="ARBA00023242"/>
    </source>
</evidence>